<name>A0A0C9UQ29_SPHS4</name>
<dbReference type="AlphaFoldDB" id="A0A0C9UQ29"/>
<dbReference type="EMBL" id="KN837114">
    <property type="protein sequence ID" value="KIJ44998.1"/>
    <property type="molecule type" value="Genomic_DNA"/>
</dbReference>
<evidence type="ECO:0000313" key="2">
    <source>
        <dbReference type="Proteomes" id="UP000054279"/>
    </source>
</evidence>
<keyword evidence="2" id="KW-1185">Reference proteome</keyword>
<sequence>MGEGVGGKYKEECGFMIGVNREMLDTRYVYVCSENDVDSANKLCAQGSSR</sequence>
<dbReference type="Proteomes" id="UP000054279">
    <property type="component" value="Unassembled WGS sequence"/>
</dbReference>
<accession>A0A0C9UQ29</accession>
<organism evidence="1 2">
    <name type="scientific">Sphaerobolus stellatus (strain SS14)</name>
    <dbReference type="NCBI Taxonomy" id="990650"/>
    <lineage>
        <taxon>Eukaryota</taxon>
        <taxon>Fungi</taxon>
        <taxon>Dikarya</taxon>
        <taxon>Basidiomycota</taxon>
        <taxon>Agaricomycotina</taxon>
        <taxon>Agaricomycetes</taxon>
        <taxon>Phallomycetidae</taxon>
        <taxon>Geastrales</taxon>
        <taxon>Sphaerobolaceae</taxon>
        <taxon>Sphaerobolus</taxon>
    </lineage>
</organism>
<dbReference type="HOGENOM" id="CLU_3126004_0_0_1"/>
<evidence type="ECO:0000313" key="1">
    <source>
        <dbReference type="EMBL" id="KIJ44998.1"/>
    </source>
</evidence>
<protein>
    <submittedName>
        <fullName evidence="1">Uncharacterized protein</fullName>
    </submittedName>
</protein>
<reference evidence="1 2" key="1">
    <citation type="submission" date="2014-06" db="EMBL/GenBank/DDBJ databases">
        <title>Evolutionary Origins and Diversification of the Mycorrhizal Mutualists.</title>
        <authorList>
            <consortium name="DOE Joint Genome Institute"/>
            <consortium name="Mycorrhizal Genomics Consortium"/>
            <person name="Kohler A."/>
            <person name="Kuo A."/>
            <person name="Nagy L.G."/>
            <person name="Floudas D."/>
            <person name="Copeland A."/>
            <person name="Barry K.W."/>
            <person name="Cichocki N."/>
            <person name="Veneault-Fourrey C."/>
            <person name="LaButti K."/>
            <person name="Lindquist E.A."/>
            <person name="Lipzen A."/>
            <person name="Lundell T."/>
            <person name="Morin E."/>
            <person name="Murat C."/>
            <person name="Riley R."/>
            <person name="Ohm R."/>
            <person name="Sun H."/>
            <person name="Tunlid A."/>
            <person name="Henrissat B."/>
            <person name="Grigoriev I.V."/>
            <person name="Hibbett D.S."/>
            <person name="Martin F."/>
        </authorList>
    </citation>
    <scope>NUCLEOTIDE SEQUENCE [LARGE SCALE GENOMIC DNA]</scope>
    <source>
        <strain evidence="1 2">SS14</strain>
    </source>
</reference>
<gene>
    <name evidence="1" type="ORF">M422DRAFT_30176</name>
</gene>
<proteinExistence type="predicted"/>